<dbReference type="OrthoDB" id="1470350at2759"/>
<dbReference type="PROSITE" id="PS00086">
    <property type="entry name" value="CYTOCHROME_P450"/>
    <property type="match status" value="1"/>
</dbReference>
<evidence type="ECO:0000256" key="3">
    <source>
        <dbReference type="ARBA" id="ARBA00010617"/>
    </source>
</evidence>
<evidence type="ECO:0000256" key="5">
    <source>
        <dbReference type="ARBA" id="ARBA00022723"/>
    </source>
</evidence>
<dbReference type="EMBL" id="BMAC01000555">
    <property type="protein sequence ID" value="GFP99048.1"/>
    <property type="molecule type" value="Genomic_DNA"/>
</dbReference>
<dbReference type="AlphaFoldDB" id="A0A830CNP7"/>
<dbReference type="SUPFAM" id="SSF48264">
    <property type="entry name" value="Cytochrome P450"/>
    <property type="match status" value="1"/>
</dbReference>
<keyword evidence="8 10" id="KW-0503">Monooxygenase</keyword>
<evidence type="ECO:0000256" key="7">
    <source>
        <dbReference type="ARBA" id="ARBA00023004"/>
    </source>
</evidence>
<keyword evidence="7 9" id="KW-0408">Iron</keyword>
<dbReference type="CDD" id="cd11072">
    <property type="entry name" value="CYP71-like"/>
    <property type="match status" value="1"/>
</dbReference>
<reference evidence="11" key="1">
    <citation type="submission" date="2020-07" db="EMBL/GenBank/DDBJ databases">
        <title>Ethylene signaling mediates host invasion by parasitic plants.</title>
        <authorList>
            <person name="Yoshida S."/>
        </authorList>
    </citation>
    <scope>NUCLEOTIDE SEQUENCE</scope>
    <source>
        <strain evidence="11">Okayama</strain>
    </source>
</reference>
<gene>
    <name evidence="11" type="ORF">PHJA_002048700</name>
</gene>
<keyword evidence="4 9" id="KW-0349">Heme</keyword>
<dbReference type="GO" id="GO:0016705">
    <property type="term" value="F:oxidoreductase activity, acting on paired donors, with incorporation or reduction of molecular oxygen"/>
    <property type="evidence" value="ECO:0007669"/>
    <property type="project" value="InterPro"/>
</dbReference>
<sequence length="501" mass="57186">MHELQLQALIFPTLISLSLLWFIAKWFYKPTADKNLPPSPQKLPILGNLHQLGSLPHQNLKSLAQKHGPIMLLHCGSVPVLVVSSADAACEITKTHDISFADRPEYKAFKKLLYNYKDVSFSPYGEYWRQMKSIFVLQLLSHKRVQSLRHVREQETALFMERILQESPGPVNLTKMLSEFTKDGICRSAIGRRYGESKRFLMLMTELMDLLGTISIADFIPWLSWVTRVNGFDKRVDKVFRGLDEFLEGVIREHVESPKRKVKTDGYGENFLDILLQYYQKENTSGVSIDRDSIKALILDVFSAGTDTLSAVLEWVMAELLRHPRAMEKLQNEVREIVKDKQDVTDDDLKRMHYLKTVIKETLRCHPPLPLLIPRAAREDVNVKGYDVKSGTIVMINVFAIGKDPAYWDEPEKFNPERFLNSSTDFKGLDFEFIPFGAGRRGCPAITFAVATMEFVLANLVLKYDWELADGAKGKDMDMTERFGGTVRRAIPLLAVATQVK</sequence>
<evidence type="ECO:0000256" key="1">
    <source>
        <dbReference type="ARBA" id="ARBA00001971"/>
    </source>
</evidence>
<evidence type="ECO:0000313" key="12">
    <source>
        <dbReference type="Proteomes" id="UP000653305"/>
    </source>
</evidence>
<dbReference type="Pfam" id="PF00067">
    <property type="entry name" value="p450"/>
    <property type="match status" value="1"/>
</dbReference>
<organism evidence="11 12">
    <name type="scientific">Phtheirospermum japonicum</name>
    <dbReference type="NCBI Taxonomy" id="374723"/>
    <lineage>
        <taxon>Eukaryota</taxon>
        <taxon>Viridiplantae</taxon>
        <taxon>Streptophyta</taxon>
        <taxon>Embryophyta</taxon>
        <taxon>Tracheophyta</taxon>
        <taxon>Spermatophyta</taxon>
        <taxon>Magnoliopsida</taxon>
        <taxon>eudicotyledons</taxon>
        <taxon>Gunneridae</taxon>
        <taxon>Pentapetalae</taxon>
        <taxon>asterids</taxon>
        <taxon>lamiids</taxon>
        <taxon>Lamiales</taxon>
        <taxon>Orobanchaceae</taxon>
        <taxon>Orobanchaceae incertae sedis</taxon>
        <taxon>Phtheirospermum</taxon>
    </lineage>
</organism>
<dbReference type="GO" id="GO:0016020">
    <property type="term" value="C:membrane"/>
    <property type="evidence" value="ECO:0007669"/>
    <property type="project" value="UniProtKB-SubCell"/>
</dbReference>
<dbReference type="InterPro" id="IPR002401">
    <property type="entry name" value="Cyt_P450_E_grp-I"/>
</dbReference>
<dbReference type="PRINTS" id="PR00385">
    <property type="entry name" value="P450"/>
</dbReference>
<dbReference type="InterPro" id="IPR017972">
    <property type="entry name" value="Cyt_P450_CS"/>
</dbReference>
<evidence type="ECO:0000256" key="9">
    <source>
        <dbReference type="PIRSR" id="PIRSR602401-1"/>
    </source>
</evidence>
<dbReference type="GO" id="GO:0020037">
    <property type="term" value="F:heme binding"/>
    <property type="evidence" value="ECO:0007669"/>
    <property type="project" value="InterPro"/>
</dbReference>
<dbReference type="PANTHER" id="PTHR47955">
    <property type="entry name" value="CYTOCHROME P450 FAMILY 71 PROTEIN"/>
    <property type="match status" value="1"/>
</dbReference>
<name>A0A830CNP7_9LAMI</name>
<evidence type="ECO:0000313" key="11">
    <source>
        <dbReference type="EMBL" id="GFP99048.1"/>
    </source>
</evidence>
<proteinExistence type="inferred from homology"/>
<evidence type="ECO:0000256" key="2">
    <source>
        <dbReference type="ARBA" id="ARBA00004167"/>
    </source>
</evidence>
<evidence type="ECO:0000256" key="8">
    <source>
        <dbReference type="ARBA" id="ARBA00023033"/>
    </source>
</evidence>
<comment type="cofactor">
    <cofactor evidence="1 9">
        <name>heme</name>
        <dbReference type="ChEBI" id="CHEBI:30413"/>
    </cofactor>
</comment>
<dbReference type="Proteomes" id="UP000653305">
    <property type="component" value="Unassembled WGS sequence"/>
</dbReference>
<feature type="binding site" description="axial binding residue" evidence="9">
    <location>
        <position position="443"/>
    </location>
    <ligand>
        <name>heme</name>
        <dbReference type="ChEBI" id="CHEBI:30413"/>
    </ligand>
    <ligandPart>
        <name>Fe</name>
        <dbReference type="ChEBI" id="CHEBI:18248"/>
    </ligandPart>
</feature>
<accession>A0A830CNP7</accession>
<evidence type="ECO:0000256" key="6">
    <source>
        <dbReference type="ARBA" id="ARBA00023002"/>
    </source>
</evidence>
<dbReference type="InterPro" id="IPR036396">
    <property type="entry name" value="Cyt_P450_sf"/>
</dbReference>
<comment type="similarity">
    <text evidence="3 10">Belongs to the cytochrome P450 family.</text>
</comment>
<dbReference type="PRINTS" id="PR00463">
    <property type="entry name" value="EP450I"/>
</dbReference>
<dbReference type="Gene3D" id="1.10.630.10">
    <property type="entry name" value="Cytochrome P450"/>
    <property type="match status" value="1"/>
</dbReference>
<evidence type="ECO:0000256" key="10">
    <source>
        <dbReference type="RuleBase" id="RU000461"/>
    </source>
</evidence>
<keyword evidence="6 10" id="KW-0560">Oxidoreductase</keyword>
<dbReference type="FunFam" id="1.10.630.10:FF:000011">
    <property type="entry name" value="Cytochrome P450 83B1"/>
    <property type="match status" value="1"/>
</dbReference>
<dbReference type="InterPro" id="IPR001128">
    <property type="entry name" value="Cyt_P450"/>
</dbReference>
<keyword evidence="5 9" id="KW-0479">Metal-binding</keyword>
<keyword evidence="12" id="KW-1185">Reference proteome</keyword>
<dbReference type="GO" id="GO:0004497">
    <property type="term" value="F:monooxygenase activity"/>
    <property type="evidence" value="ECO:0007669"/>
    <property type="project" value="UniProtKB-KW"/>
</dbReference>
<comment type="caution">
    <text evidence="11">The sequence shown here is derived from an EMBL/GenBank/DDBJ whole genome shotgun (WGS) entry which is preliminary data.</text>
</comment>
<protein>
    <submittedName>
        <fullName evidence="11">Cytochrome p450 71a8</fullName>
    </submittedName>
</protein>
<evidence type="ECO:0000256" key="4">
    <source>
        <dbReference type="ARBA" id="ARBA00022617"/>
    </source>
</evidence>
<dbReference type="PANTHER" id="PTHR47955:SF15">
    <property type="entry name" value="CYTOCHROME P450 71A2-LIKE"/>
    <property type="match status" value="1"/>
</dbReference>
<dbReference type="GO" id="GO:0005506">
    <property type="term" value="F:iron ion binding"/>
    <property type="evidence" value="ECO:0007669"/>
    <property type="project" value="InterPro"/>
</dbReference>
<comment type="subcellular location">
    <subcellularLocation>
        <location evidence="2">Membrane</location>
        <topology evidence="2">Single-pass membrane protein</topology>
    </subcellularLocation>
</comment>